<organism evidence="2 3">
    <name type="scientific">Clathrus columnatus</name>
    <dbReference type="NCBI Taxonomy" id="1419009"/>
    <lineage>
        <taxon>Eukaryota</taxon>
        <taxon>Fungi</taxon>
        <taxon>Dikarya</taxon>
        <taxon>Basidiomycota</taxon>
        <taxon>Agaricomycotina</taxon>
        <taxon>Agaricomycetes</taxon>
        <taxon>Phallomycetidae</taxon>
        <taxon>Phallales</taxon>
        <taxon>Clathraceae</taxon>
        <taxon>Clathrus</taxon>
    </lineage>
</organism>
<dbReference type="AlphaFoldDB" id="A0AAV5A760"/>
<keyword evidence="1" id="KW-0812">Transmembrane</keyword>
<evidence type="ECO:0000256" key="1">
    <source>
        <dbReference type="SAM" id="Phobius"/>
    </source>
</evidence>
<name>A0AAV5A760_9AGAM</name>
<feature type="transmembrane region" description="Helical" evidence="1">
    <location>
        <begin position="21"/>
        <end position="41"/>
    </location>
</feature>
<accession>A0AAV5A760</accession>
<keyword evidence="1" id="KW-1133">Transmembrane helix</keyword>
<keyword evidence="1" id="KW-0472">Membrane</keyword>
<evidence type="ECO:0000313" key="2">
    <source>
        <dbReference type="EMBL" id="GJJ10457.1"/>
    </source>
</evidence>
<feature type="transmembrane region" description="Helical" evidence="1">
    <location>
        <begin position="141"/>
        <end position="163"/>
    </location>
</feature>
<gene>
    <name evidence="2" type="ORF">Clacol_004683</name>
</gene>
<evidence type="ECO:0000313" key="3">
    <source>
        <dbReference type="Proteomes" id="UP001050691"/>
    </source>
</evidence>
<feature type="transmembrane region" description="Helical" evidence="1">
    <location>
        <begin position="86"/>
        <end position="109"/>
    </location>
</feature>
<sequence length="360" mass="40150">MALNEELLSIAGEFQQLSHMTFPFLMNTVANLALVIWDVLLTFEEEDDVCPAFIWYITVLGMIVTACANLLFIHRAFAFYERNRRILWFLGFVFAITETSVLIIIGLAVPKFRIVKNPLPDPFPALVGDCVSGPYPSTIAYLWLSELVFQSIGFLCVIARFTYTQIAASKDDIPASRLYTIFLRDVTYLLNVIFSRHPSYDGLITALWSFTATSICPIVIKCTSINVSDNNTLPKGIAATESLDGSVDLSEEIDTLAHSAPFLMFNLGEYNVANLTVLVWDLFLTFGEEVSTSVKACTHLLVINRVSLLAALFINEVIVLAMISTGDFHVVKDTFPSPFPMMFGHCISISPYSPTLSYVW</sequence>
<dbReference type="EMBL" id="BPWL01000005">
    <property type="protein sequence ID" value="GJJ10457.1"/>
    <property type="molecule type" value="Genomic_DNA"/>
</dbReference>
<protein>
    <submittedName>
        <fullName evidence="2">Uncharacterized protein</fullName>
    </submittedName>
</protein>
<keyword evidence="3" id="KW-1185">Reference proteome</keyword>
<dbReference type="Proteomes" id="UP001050691">
    <property type="component" value="Unassembled WGS sequence"/>
</dbReference>
<comment type="caution">
    <text evidence="2">The sequence shown here is derived from an EMBL/GenBank/DDBJ whole genome shotgun (WGS) entry which is preliminary data.</text>
</comment>
<reference evidence="2" key="1">
    <citation type="submission" date="2021-10" db="EMBL/GenBank/DDBJ databases">
        <title>De novo Genome Assembly of Clathrus columnatus (Basidiomycota, Fungi) Using Illumina and Nanopore Sequence Data.</title>
        <authorList>
            <person name="Ogiso-Tanaka E."/>
            <person name="Itagaki H."/>
            <person name="Hosoya T."/>
            <person name="Hosaka K."/>
        </authorList>
    </citation>
    <scope>NUCLEOTIDE SEQUENCE</scope>
    <source>
        <strain evidence="2">MO-923</strain>
    </source>
</reference>
<feature type="transmembrane region" description="Helical" evidence="1">
    <location>
        <begin position="53"/>
        <end position="74"/>
    </location>
</feature>
<proteinExistence type="predicted"/>